<dbReference type="AlphaFoldDB" id="A0AAV1N6T8"/>
<name>A0AAV1N6T8_SCOSC</name>
<dbReference type="EMBL" id="CAWUFR010000020">
    <property type="protein sequence ID" value="CAK6955161.1"/>
    <property type="molecule type" value="Genomic_DNA"/>
</dbReference>
<sequence>MAEFGGKSGRRAEEHDGTNSSDIPEPACSTGEPAVKVPRGLWASNNDRRRKLVLHVDLNNTILVSDAVTGQGTVAALDYFLTTVTWGKMSQQGKWEWLSDSPSLLPPCEGAVSYYSQFGRIPGFTSAAGRRFRGVLDEHLDLLRWPEDVKGDAELSVKGEDGRLYHWILPSFFQLLKDLVQEEREFAILFRTFGSDLPRVLKAVSRALSKGAHPLFPDLPDLKLSVNLTPGKIRCDKRAIVLTRAEDRVSTRDGERGLYQYLSSVQGLGGFQDHFDWWASNTFSIRGGKPLWVDPFDQHIQHIFIDDNIRQNDEDTIVQPKVFVDPGGANTRTASTSELYDITLVQNDLLRAISDPNYFTERIRICQENYERNLQQGAG</sequence>
<accession>A0AAV1N6T8</accession>
<comment type="caution">
    <text evidence="2">The sequence shown here is derived from an EMBL/GenBank/DDBJ whole genome shotgun (WGS) entry which is preliminary data.</text>
</comment>
<gene>
    <name evidence="2" type="ORF">FSCOSCO3_A027911</name>
</gene>
<dbReference type="PANTHER" id="PTHR36960">
    <property type="entry name" value="SI:DKEY-32E6.3"/>
    <property type="match status" value="1"/>
</dbReference>
<feature type="region of interest" description="Disordered" evidence="1">
    <location>
        <begin position="1"/>
        <end position="34"/>
    </location>
</feature>
<evidence type="ECO:0000313" key="2">
    <source>
        <dbReference type="EMBL" id="CAK6955161.1"/>
    </source>
</evidence>
<reference evidence="2 3" key="1">
    <citation type="submission" date="2024-01" db="EMBL/GenBank/DDBJ databases">
        <authorList>
            <person name="Alioto T."/>
            <person name="Alioto T."/>
            <person name="Gomez Garrido J."/>
        </authorList>
    </citation>
    <scope>NUCLEOTIDE SEQUENCE [LARGE SCALE GENOMIC DNA]</scope>
</reference>
<protein>
    <submittedName>
        <fullName evidence="2">Uncharacterized protein si:dkey-32e6.3</fullName>
    </submittedName>
</protein>
<proteinExistence type="predicted"/>
<evidence type="ECO:0000313" key="3">
    <source>
        <dbReference type="Proteomes" id="UP001314229"/>
    </source>
</evidence>
<dbReference type="Proteomes" id="UP001314229">
    <property type="component" value="Unassembled WGS sequence"/>
</dbReference>
<keyword evidence="3" id="KW-1185">Reference proteome</keyword>
<evidence type="ECO:0000256" key="1">
    <source>
        <dbReference type="SAM" id="MobiDB-lite"/>
    </source>
</evidence>
<organism evidence="2 3">
    <name type="scientific">Scomber scombrus</name>
    <name type="common">Atlantic mackerel</name>
    <name type="synonym">Scomber vernalis</name>
    <dbReference type="NCBI Taxonomy" id="13677"/>
    <lineage>
        <taxon>Eukaryota</taxon>
        <taxon>Metazoa</taxon>
        <taxon>Chordata</taxon>
        <taxon>Craniata</taxon>
        <taxon>Vertebrata</taxon>
        <taxon>Euteleostomi</taxon>
        <taxon>Actinopterygii</taxon>
        <taxon>Neopterygii</taxon>
        <taxon>Teleostei</taxon>
        <taxon>Neoteleostei</taxon>
        <taxon>Acanthomorphata</taxon>
        <taxon>Pelagiaria</taxon>
        <taxon>Scombriformes</taxon>
        <taxon>Scombridae</taxon>
        <taxon>Scomber</taxon>
    </lineage>
</organism>
<dbReference type="PANTHER" id="PTHR36960:SF1">
    <property type="entry name" value="SI:DKEY-32E6.3"/>
    <property type="match status" value="1"/>
</dbReference>